<dbReference type="EMBL" id="JAUUTY010000005">
    <property type="protein sequence ID" value="KAK1627604.1"/>
    <property type="molecule type" value="Genomic_DNA"/>
</dbReference>
<dbReference type="Pfam" id="PF07727">
    <property type="entry name" value="RVT_2"/>
    <property type="match status" value="1"/>
</dbReference>
<evidence type="ECO:0000259" key="3">
    <source>
        <dbReference type="Pfam" id="PF07727"/>
    </source>
</evidence>
<feature type="compositionally biased region" description="Basic and acidic residues" evidence="1">
    <location>
        <begin position="491"/>
        <end position="515"/>
    </location>
</feature>
<comment type="caution">
    <text evidence="4">The sequence shown here is derived from an EMBL/GenBank/DDBJ whole genome shotgun (WGS) entry which is preliminary data.</text>
</comment>
<feature type="transmembrane region" description="Helical" evidence="2">
    <location>
        <begin position="21"/>
        <end position="45"/>
    </location>
</feature>
<keyword evidence="2" id="KW-0812">Transmembrane</keyword>
<organism evidence="4 5">
    <name type="scientific">Lolium multiflorum</name>
    <name type="common">Italian ryegrass</name>
    <name type="synonym">Lolium perenne subsp. multiflorum</name>
    <dbReference type="NCBI Taxonomy" id="4521"/>
    <lineage>
        <taxon>Eukaryota</taxon>
        <taxon>Viridiplantae</taxon>
        <taxon>Streptophyta</taxon>
        <taxon>Embryophyta</taxon>
        <taxon>Tracheophyta</taxon>
        <taxon>Spermatophyta</taxon>
        <taxon>Magnoliopsida</taxon>
        <taxon>Liliopsida</taxon>
        <taxon>Poales</taxon>
        <taxon>Poaceae</taxon>
        <taxon>BOP clade</taxon>
        <taxon>Pooideae</taxon>
        <taxon>Poodae</taxon>
        <taxon>Poeae</taxon>
        <taxon>Poeae Chloroplast Group 2 (Poeae type)</taxon>
        <taxon>Loliodinae</taxon>
        <taxon>Loliinae</taxon>
        <taxon>Lolium</taxon>
    </lineage>
</organism>
<gene>
    <name evidence="4" type="ORF">QYE76_001919</name>
</gene>
<evidence type="ECO:0000313" key="5">
    <source>
        <dbReference type="Proteomes" id="UP001231189"/>
    </source>
</evidence>
<feature type="domain" description="Reverse transcriptase Ty1/copia-type" evidence="3">
    <location>
        <begin position="795"/>
        <end position="936"/>
    </location>
</feature>
<feature type="compositionally biased region" description="Basic residues" evidence="1">
    <location>
        <begin position="193"/>
        <end position="210"/>
    </location>
</feature>
<dbReference type="InterPro" id="IPR043502">
    <property type="entry name" value="DNA/RNA_pol_sf"/>
</dbReference>
<evidence type="ECO:0000313" key="4">
    <source>
        <dbReference type="EMBL" id="KAK1627604.1"/>
    </source>
</evidence>
<feature type="compositionally biased region" description="Basic and acidic residues" evidence="1">
    <location>
        <begin position="630"/>
        <end position="640"/>
    </location>
</feature>
<feature type="region of interest" description="Disordered" evidence="1">
    <location>
        <begin position="192"/>
        <end position="219"/>
    </location>
</feature>
<feature type="region of interest" description="Disordered" evidence="1">
    <location>
        <begin position="474"/>
        <end position="515"/>
    </location>
</feature>
<dbReference type="InterPro" id="IPR013103">
    <property type="entry name" value="RVT_2"/>
</dbReference>
<accession>A0AAD8VZ22</accession>
<protein>
    <recommendedName>
        <fullName evidence="3">Reverse transcriptase Ty1/copia-type domain-containing protein</fullName>
    </recommendedName>
</protein>
<dbReference type="AlphaFoldDB" id="A0AAD8VZ22"/>
<feature type="compositionally biased region" description="Low complexity" evidence="1">
    <location>
        <begin position="696"/>
        <end position="712"/>
    </location>
</feature>
<keyword evidence="2" id="KW-0472">Membrane</keyword>
<dbReference type="Pfam" id="PF14223">
    <property type="entry name" value="Retrotran_gag_2"/>
    <property type="match status" value="1"/>
</dbReference>
<name>A0AAD8VZ22_LOLMU</name>
<feature type="region of interest" description="Disordered" evidence="1">
    <location>
        <begin position="605"/>
        <end position="755"/>
    </location>
</feature>
<proteinExistence type="predicted"/>
<keyword evidence="5" id="KW-1185">Reference proteome</keyword>
<sequence>MARTPKRARHGGRPQRVPVRPLLRGAVALGGGAIDGLLFPARLLWRALPFLHSKNARRARAAAAMAKRHWRDDAQPAGDPFLRRALAHAGGAIEAMLRRGRRAHAVGRDFLQRVLRLIPEFLRRLLRRRQPFLPQRAETPPSPLPSPPKNYACICQDTAAAAAEDQLPPPPLHQALPPLQIICCRRPYTSYTKKPKTSRRRRFRSRRRQNHTLNKQKPTIYIKPPPPHLLCRRRIYDLRQVAAVAHLLCHRRDHDLQMASSSSATTLAAALGAPPTQLLTRENALIWKALVVPALRGACVLDLVEGKDKAPVKTLETEDENNKAVTMTNPAYMTWIARDQQVLRWLLNSLSPDVLAHVVGLESSAEVWEAINAHVSVSSKSRIQHLRTALVETKKNDMSADKYFSKMKGIAQELAAVGKPLDDDELVGYVLTNLGSAYRNLITAVRANPNTTLSDLFNQVQAFDRLHKDEDNTSFTSSANLARRGGGTPSRGRDDRGQDRWRDDRGQDRWRDDRPPRRMMMGVAVTMEIAVVVVVATVAAIRVVIRIDVTMGVTMGAPAVSLHATWTPPVRSVTYMGIQPRSAGGVMVAEQVDDNLLHRPVQIPQENDNASQSEHDENGAEIDEDSVADSGEHSPAHADPETPLFEADSPALGSRGSAGSSRGEHTPSPRAGAPSGGRFSPAADDSGAHTPPSNPGAPSGGLSPPGAAAADPSNDDHISGGSSVPGRGGAVPTAPPSGVRTRLQQGIRQPKKYTDGTVRYGMFSATGEPSSLSEALGDSKWHQAMKEEYSALLANQTWHLVPPSSSKNLIDCKWVYRVKRRADGTIDRYKARLVAKGFKQRYGIDYEDTFSPVVKIATVRIVLSIAVSRGWHLRQLDVKNAFLHGVLEEEVYMRQPPGFEDSTTPHYVCKLDKALYGLKQAPRACYAISALLKDLNKNFAIKDLGDLHFFLGIEVKRVNDGLLLTQEKYATELLDKVGLD</sequence>
<dbReference type="PANTHER" id="PTHR47481">
    <property type="match status" value="1"/>
</dbReference>
<dbReference type="SUPFAM" id="SSF56672">
    <property type="entry name" value="DNA/RNA polymerases"/>
    <property type="match status" value="1"/>
</dbReference>
<keyword evidence="2" id="KW-1133">Transmembrane helix</keyword>
<feature type="transmembrane region" description="Helical" evidence="2">
    <location>
        <begin position="519"/>
        <end position="545"/>
    </location>
</feature>
<reference evidence="4" key="1">
    <citation type="submission" date="2023-07" db="EMBL/GenBank/DDBJ databases">
        <title>A chromosome-level genome assembly of Lolium multiflorum.</title>
        <authorList>
            <person name="Chen Y."/>
            <person name="Copetti D."/>
            <person name="Kolliker R."/>
            <person name="Studer B."/>
        </authorList>
    </citation>
    <scope>NUCLEOTIDE SEQUENCE</scope>
    <source>
        <strain evidence="4">02402/16</strain>
        <tissue evidence="4">Leaf</tissue>
    </source>
</reference>
<dbReference type="PANTHER" id="PTHR47481:SF31">
    <property type="entry name" value="OS01G0873500 PROTEIN"/>
    <property type="match status" value="1"/>
</dbReference>
<dbReference type="Proteomes" id="UP001231189">
    <property type="component" value="Unassembled WGS sequence"/>
</dbReference>
<evidence type="ECO:0000256" key="1">
    <source>
        <dbReference type="SAM" id="MobiDB-lite"/>
    </source>
</evidence>
<evidence type="ECO:0000256" key="2">
    <source>
        <dbReference type="SAM" id="Phobius"/>
    </source>
</evidence>